<sequence>MVIKRKQSLPADGRDARPRKRSQGTPKKITAQQKAISKPDPVPENYGQDVKQYKSTKSWSWILHDLDDGNYWELALLKTSLSRAELCSYLNFLNTDKLRKWEQGDARRWDFLRNWASCKTQLCQLLDVFRIICCQSFRMSVLMQGIEQQSPWPENWDFLEELLDIADLRDLKADESSLQVVAITAWMLRQRQNRPRFPASKRYEPKPKYKKHECFKGQPPFWYAPEDVNRVFLYLRNMVENPLDYKDDRIRKRVPIEWGRSQKKGSLHCSAKGPDGPFTHWLKSAGAPAISDARLTVVRANEQSFRPQRDAEGGDQTVDDPIAATEPVLDAQDAGQREEHTTVIKPQAAVPANEQASVPQRNMDSTPPSVGGLIEGPERLQEQDAGEQEEPAVEDEEMTVPVSPRINFQRVDSSELSGLPHGSIAVSERRSGAQETQPEVAEGDVQEQSHEGLPGEPLEEPLTAEEIQSRTPAEEHTISQPPGSSAAAQAHHGSLPHESDIVSERSDSHANFGSQLRRIPIAVLMNPEPTVPQDDTQFRHDHDTSTVDPSNSYSGSANHPQQSLGSGELAQIGDRSLSSPAREFKVEPEETAESGPSLSATHHADEDIKPLTLSTHLSRQADLLQKWIQTITPPMSEDRDQIGLLFRILRRHEKARSCKQFNRVSATIKLHGWLNMTSPLDDTAKERLEKLCNQQVWVYKAIGERVVVGASKYVPLSEQQIVSLMDDSDGLFDHACKMVHDEEEFESARRDIVMFAYRKLGA</sequence>
<feature type="region of interest" description="Disordered" evidence="1">
    <location>
        <begin position="578"/>
        <end position="605"/>
    </location>
</feature>
<dbReference type="Proteomes" id="UP000799770">
    <property type="component" value="Unassembled WGS sequence"/>
</dbReference>
<proteinExistence type="predicted"/>
<feature type="region of interest" description="Disordered" evidence="1">
    <location>
        <begin position="1"/>
        <end position="47"/>
    </location>
</feature>
<dbReference type="EMBL" id="ML977338">
    <property type="protein sequence ID" value="KAF2110352.1"/>
    <property type="molecule type" value="Genomic_DNA"/>
</dbReference>
<feature type="compositionally biased region" description="Basic and acidic residues" evidence="1">
    <location>
        <begin position="536"/>
        <end position="545"/>
    </location>
</feature>
<dbReference type="AlphaFoldDB" id="A0A6A5YT99"/>
<feature type="compositionally biased region" description="Low complexity" evidence="1">
    <location>
        <begin position="479"/>
        <end position="493"/>
    </location>
</feature>
<evidence type="ECO:0000256" key="1">
    <source>
        <dbReference type="SAM" id="MobiDB-lite"/>
    </source>
</evidence>
<organism evidence="2 3">
    <name type="scientific">Lophiotrema nucula</name>
    <dbReference type="NCBI Taxonomy" id="690887"/>
    <lineage>
        <taxon>Eukaryota</taxon>
        <taxon>Fungi</taxon>
        <taxon>Dikarya</taxon>
        <taxon>Ascomycota</taxon>
        <taxon>Pezizomycotina</taxon>
        <taxon>Dothideomycetes</taxon>
        <taxon>Pleosporomycetidae</taxon>
        <taxon>Pleosporales</taxon>
        <taxon>Lophiotremataceae</taxon>
        <taxon>Lophiotrema</taxon>
    </lineage>
</organism>
<keyword evidence="3" id="KW-1185">Reference proteome</keyword>
<accession>A0A6A5YT99</accession>
<gene>
    <name evidence="2" type="ORF">BDV96DRAFT_650996</name>
</gene>
<feature type="compositionally biased region" description="Acidic residues" evidence="1">
    <location>
        <begin position="384"/>
        <end position="398"/>
    </location>
</feature>
<feature type="region of interest" description="Disordered" evidence="1">
    <location>
        <begin position="527"/>
        <end position="566"/>
    </location>
</feature>
<evidence type="ECO:0000313" key="3">
    <source>
        <dbReference type="Proteomes" id="UP000799770"/>
    </source>
</evidence>
<reference evidence="2" key="1">
    <citation type="journal article" date="2020" name="Stud. Mycol.">
        <title>101 Dothideomycetes genomes: a test case for predicting lifestyles and emergence of pathogens.</title>
        <authorList>
            <person name="Haridas S."/>
            <person name="Albert R."/>
            <person name="Binder M."/>
            <person name="Bloem J."/>
            <person name="Labutti K."/>
            <person name="Salamov A."/>
            <person name="Andreopoulos B."/>
            <person name="Baker S."/>
            <person name="Barry K."/>
            <person name="Bills G."/>
            <person name="Bluhm B."/>
            <person name="Cannon C."/>
            <person name="Castanera R."/>
            <person name="Culley D."/>
            <person name="Daum C."/>
            <person name="Ezra D."/>
            <person name="Gonzalez J."/>
            <person name="Henrissat B."/>
            <person name="Kuo A."/>
            <person name="Liang C."/>
            <person name="Lipzen A."/>
            <person name="Lutzoni F."/>
            <person name="Magnuson J."/>
            <person name="Mondo S."/>
            <person name="Nolan M."/>
            <person name="Ohm R."/>
            <person name="Pangilinan J."/>
            <person name="Park H.-J."/>
            <person name="Ramirez L."/>
            <person name="Alfaro M."/>
            <person name="Sun H."/>
            <person name="Tritt A."/>
            <person name="Yoshinaga Y."/>
            <person name="Zwiers L.-H."/>
            <person name="Turgeon B."/>
            <person name="Goodwin S."/>
            <person name="Spatafora J."/>
            <person name="Crous P."/>
            <person name="Grigoriev I."/>
        </authorList>
    </citation>
    <scope>NUCLEOTIDE SEQUENCE</scope>
    <source>
        <strain evidence="2">CBS 627.86</strain>
    </source>
</reference>
<name>A0A6A5YT99_9PLEO</name>
<feature type="compositionally biased region" description="Polar residues" evidence="1">
    <location>
        <begin position="546"/>
        <end position="565"/>
    </location>
</feature>
<evidence type="ECO:0000313" key="2">
    <source>
        <dbReference type="EMBL" id="KAF2110352.1"/>
    </source>
</evidence>
<protein>
    <submittedName>
        <fullName evidence="2">Uncharacterized protein</fullName>
    </submittedName>
</protein>
<feature type="compositionally biased region" description="Polar residues" evidence="1">
    <location>
        <begin position="354"/>
        <end position="368"/>
    </location>
</feature>
<feature type="compositionally biased region" description="Basic and acidic residues" evidence="1">
    <location>
        <begin position="495"/>
        <end position="508"/>
    </location>
</feature>
<feature type="region of interest" description="Disordered" evidence="1">
    <location>
        <begin position="331"/>
        <end position="512"/>
    </location>
</feature>